<dbReference type="PANTHER" id="PTHR10039:SF5">
    <property type="entry name" value="NACHT DOMAIN-CONTAINING PROTEIN"/>
    <property type="match status" value="1"/>
</dbReference>
<protein>
    <recommendedName>
        <fullName evidence="4">NACHT domain-containing protein</fullName>
    </recommendedName>
</protein>
<feature type="compositionally biased region" description="Polar residues" evidence="3">
    <location>
        <begin position="64"/>
        <end position="84"/>
    </location>
</feature>
<dbReference type="Pfam" id="PF24883">
    <property type="entry name" value="NPHP3_N"/>
    <property type="match status" value="1"/>
</dbReference>
<feature type="region of interest" description="Disordered" evidence="3">
    <location>
        <begin position="59"/>
        <end position="186"/>
    </location>
</feature>
<accession>A0A8H7A4Y7</accession>
<evidence type="ECO:0000256" key="3">
    <source>
        <dbReference type="SAM" id="MobiDB-lite"/>
    </source>
</evidence>
<feature type="region of interest" description="Disordered" evidence="3">
    <location>
        <begin position="1"/>
        <end position="45"/>
    </location>
</feature>
<evidence type="ECO:0000313" key="5">
    <source>
        <dbReference type="EMBL" id="KAF7502238.1"/>
    </source>
</evidence>
<dbReference type="Gene3D" id="3.40.50.1820">
    <property type="entry name" value="alpha/beta hydrolase"/>
    <property type="match status" value="1"/>
</dbReference>
<evidence type="ECO:0000313" key="6">
    <source>
        <dbReference type="Proteomes" id="UP000606974"/>
    </source>
</evidence>
<sequence>MTDLSNRLQSSKGLASRPFPTKPNNTNGESPVPTRDTKSSSANFDDIVESSSASCIISSSVNSGNKRQFSRQAVSQPPASNPNGNRVALPPSFNTSSPRSMNSANCLSAKSDGNHASLPARSVRSASQPGGLHKPSAESSKLPRTPPPVQKTASEDVKLTTPSRTDAHHRRYSTKPTSFPTSSLGKCDKAQGSLHTEAVRPSFGCLGSLSQPTRHARALSENHQTPREYPPPDAVESSFGCFKHPLKLGILQKTRLQTAKATPTKLAHRSKPYGLKTFAEGANPVLDIVAVHGLNGNREKTWAAGDVCWLRDFLPLEIPKARILSWGYDANTHGTLEISNDSLYYHAKNLISDLCLMRDLTKTQKRPILFIAHSLGGIVVKSALIYSDAARKGNLEKHQQIKLSTYGIFFMGTPHQGGNGVRLGRLVLNIASVFVKTDDRILKHLKHNSEWLQQLQDQYNSISRDFVTKFAYETLRTQTVLRKSIMIVPRFSAVIAGAADAESVAINADHINMVKFASREDDGYKKISGHLQLLAQEAPHAVGARWAKQIRIENAMSTAEDSEWEQRLTKMPDSANRTLASLRPEVINTRYMRISDAYTGTFEWIFKEEVTPFKTWLEYSNGVFWISGKAGSGKSTLMKYLCSHPETHDILRKWGGGDVVVASFFFWNTGVKMEKTQQGLLQSLLYQVLRRCPELIKDILPQQRIGDPLFRDLPTLWKRQELLTALKSALTHEGMRRKFCFFIDGLDEHSEDHYDLIQALKTLMWIPSLKLCVSSRPWNVFKKAYGASPERMIRLQDLTLADIAVYVKGALENDDRFLALTQEEAALRLLVKEITHRAEGVFLWVHLVTKSLLRGLTEHDDMLMLQKRLNEFPTDLEAYFQHMLDTTETVYKACTARALLLALYTHNNSLPMHVVLPVIALSYLPWELEDPNFALKTPLNPIPLNERRLRQKKSELCVNAWCRDLLEIHQSEDFPTKLVTFAHRTVKDFLDTPDMQASLFKSAGPSFRPWESLCRLNFAWLKCLDITDGDLEAVRFIFQIEAVTHLMERYEERSPIKILHQLSDAHFQALLLLTLGSRCMGVEFREPLSAATLCLGLGIYHELELFVRHELKELKEHNKFHDAQEKAFLLYCGLDPISKGHEGIFSDRANGVLSIALNLGANPNIAIFRSRSQFFSPWRKFLQDISDMPYHILKCQKHRIDDFTNILLVLLQQGADPEAIIEAHYTKNNFFRYPFADEVEDAEAEQEVRENMTARECIRWLLLQLNLTHRFPEIEKLIK</sequence>
<dbReference type="Gene3D" id="3.40.50.300">
    <property type="entry name" value="P-loop containing nucleotide triphosphate hydrolases"/>
    <property type="match status" value="1"/>
</dbReference>
<dbReference type="InterPro" id="IPR007111">
    <property type="entry name" value="NACHT_NTPase"/>
</dbReference>
<dbReference type="Pfam" id="PF05057">
    <property type="entry name" value="DUF676"/>
    <property type="match status" value="1"/>
</dbReference>
<comment type="caution">
    <text evidence="5">The sequence shown here is derived from an EMBL/GenBank/DDBJ whole genome shotgun (WGS) entry which is preliminary data.</text>
</comment>
<reference evidence="5" key="1">
    <citation type="submission" date="2020-02" db="EMBL/GenBank/DDBJ databases">
        <authorList>
            <person name="Palmer J.M."/>
        </authorList>
    </citation>
    <scope>NUCLEOTIDE SEQUENCE</scope>
    <source>
        <strain evidence="5">EPUS1.4</strain>
        <tissue evidence="5">Thallus</tissue>
    </source>
</reference>
<dbReference type="PROSITE" id="PS50837">
    <property type="entry name" value="NACHT"/>
    <property type="match status" value="1"/>
</dbReference>
<dbReference type="InterPro" id="IPR056884">
    <property type="entry name" value="NPHP3-like_N"/>
</dbReference>
<dbReference type="PANTHER" id="PTHR10039">
    <property type="entry name" value="AMELOGENIN"/>
    <property type="match status" value="1"/>
</dbReference>
<feature type="region of interest" description="Disordered" evidence="3">
    <location>
        <begin position="214"/>
        <end position="234"/>
    </location>
</feature>
<feature type="compositionally biased region" description="Polar residues" evidence="3">
    <location>
        <begin position="174"/>
        <end position="184"/>
    </location>
</feature>
<evidence type="ECO:0000256" key="2">
    <source>
        <dbReference type="ARBA" id="ARBA00022737"/>
    </source>
</evidence>
<dbReference type="InterPro" id="IPR056693">
    <property type="entry name" value="DUF7791"/>
</dbReference>
<feature type="domain" description="NACHT" evidence="4">
    <location>
        <begin position="622"/>
        <end position="777"/>
    </location>
</feature>
<name>A0A8H7A4Y7_9EURO</name>
<evidence type="ECO:0000259" key="4">
    <source>
        <dbReference type="PROSITE" id="PS50837"/>
    </source>
</evidence>
<dbReference type="SUPFAM" id="SSF52540">
    <property type="entry name" value="P-loop containing nucleoside triphosphate hydrolases"/>
    <property type="match status" value="1"/>
</dbReference>
<feature type="compositionally biased region" description="Polar residues" evidence="3">
    <location>
        <begin position="1"/>
        <end position="13"/>
    </location>
</feature>
<dbReference type="InterPro" id="IPR029058">
    <property type="entry name" value="AB_hydrolase_fold"/>
</dbReference>
<dbReference type="Proteomes" id="UP000606974">
    <property type="component" value="Unassembled WGS sequence"/>
</dbReference>
<gene>
    <name evidence="5" type="ORF">GJ744_006309</name>
</gene>
<comment type="similarity">
    <text evidence="1">Belongs to the putative lipase ROG1 family.</text>
</comment>
<dbReference type="EMBL" id="JAACFV010000289">
    <property type="protein sequence ID" value="KAF7502238.1"/>
    <property type="molecule type" value="Genomic_DNA"/>
</dbReference>
<dbReference type="InterPro" id="IPR027417">
    <property type="entry name" value="P-loop_NTPase"/>
</dbReference>
<keyword evidence="6" id="KW-1185">Reference proteome</keyword>
<dbReference type="InterPro" id="IPR007751">
    <property type="entry name" value="DUF676_lipase-like"/>
</dbReference>
<dbReference type="AlphaFoldDB" id="A0A8H7A4Y7"/>
<proteinExistence type="inferred from homology"/>
<feature type="compositionally biased region" description="Polar residues" evidence="3">
    <location>
        <begin position="92"/>
        <end position="108"/>
    </location>
</feature>
<dbReference type="Pfam" id="PF25053">
    <property type="entry name" value="DUF7791"/>
    <property type="match status" value="1"/>
</dbReference>
<dbReference type="SUPFAM" id="SSF53474">
    <property type="entry name" value="alpha/beta-Hydrolases"/>
    <property type="match status" value="1"/>
</dbReference>
<keyword evidence="2" id="KW-0677">Repeat</keyword>
<organism evidence="5 6">
    <name type="scientific">Endocarpon pusillum</name>
    <dbReference type="NCBI Taxonomy" id="364733"/>
    <lineage>
        <taxon>Eukaryota</taxon>
        <taxon>Fungi</taxon>
        <taxon>Dikarya</taxon>
        <taxon>Ascomycota</taxon>
        <taxon>Pezizomycotina</taxon>
        <taxon>Eurotiomycetes</taxon>
        <taxon>Chaetothyriomycetidae</taxon>
        <taxon>Verrucariales</taxon>
        <taxon>Verrucariaceae</taxon>
        <taxon>Endocarpon</taxon>
    </lineage>
</organism>
<evidence type="ECO:0000256" key="1">
    <source>
        <dbReference type="ARBA" id="ARBA00007920"/>
    </source>
</evidence>
<dbReference type="OrthoDB" id="5086500at2759"/>